<dbReference type="eggNOG" id="KOG3854">
    <property type="taxonomic scope" value="Eukaryota"/>
</dbReference>
<dbReference type="InterPro" id="IPR006640">
    <property type="entry name" value="SprT-like_domain"/>
</dbReference>
<evidence type="ECO:0000313" key="2">
    <source>
        <dbReference type="EMBL" id="ETW80117.1"/>
    </source>
</evidence>
<dbReference type="RefSeq" id="XP_009548638.1">
    <property type="nucleotide sequence ID" value="XM_009550343.1"/>
</dbReference>
<feature type="domain" description="SprT-like" evidence="1">
    <location>
        <begin position="3"/>
        <end position="133"/>
    </location>
</feature>
<dbReference type="SMART" id="SM00731">
    <property type="entry name" value="SprT"/>
    <property type="match status" value="1"/>
</dbReference>
<name>W4K2S4_HETIT</name>
<dbReference type="EMBL" id="KI925460">
    <property type="protein sequence ID" value="ETW80117.1"/>
    <property type="molecule type" value="Genomic_DNA"/>
</dbReference>
<dbReference type="HOGENOM" id="CLU_1475350_0_0_1"/>
<reference evidence="2 3" key="1">
    <citation type="journal article" date="2012" name="New Phytol.">
        <title>Insight into trade-off between wood decay and parasitism from the genome of a fungal forest pathogen.</title>
        <authorList>
            <person name="Olson A."/>
            <person name="Aerts A."/>
            <person name="Asiegbu F."/>
            <person name="Belbahri L."/>
            <person name="Bouzid O."/>
            <person name="Broberg A."/>
            <person name="Canback B."/>
            <person name="Coutinho P.M."/>
            <person name="Cullen D."/>
            <person name="Dalman K."/>
            <person name="Deflorio G."/>
            <person name="van Diepen L.T."/>
            <person name="Dunand C."/>
            <person name="Duplessis S."/>
            <person name="Durling M."/>
            <person name="Gonthier P."/>
            <person name="Grimwood J."/>
            <person name="Fossdal C.G."/>
            <person name="Hansson D."/>
            <person name="Henrissat B."/>
            <person name="Hietala A."/>
            <person name="Himmelstrand K."/>
            <person name="Hoffmeister D."/>
            <person name="Hogberg N."/>
            <person name="James T.Y."/>
            <person name="Karlsson M."/>
            <person name="Kohler A."/>
            <person name="Kues U."/>
            <person name="Lee Y.H."/>
            <person name="Lin Y.C."/>
            <person name="Lind M."/>
            <person name="Lindquist E."/>
            <person name="Lombard V."/>
            <person name="Lucas S."/>
            <person name="Lunden K."/>
            <person name="Morin E."/>
            <person name="Murat C."/>
            <person name="Park J."/>
            <person name="Raffaello T."/>
            <person name="Rouze P."/>
            <person name="Salamov A."/>
            <person name="Schmutz J."/>
            <person name="Solheim H."/>
            <person name="Stahlberg J."/>
            <person name="Velez H."/>
            <person name="de Vries R.P."/>
            <person name="Wiebenga A."/>
            <person name="Woodward S."/>
            <person name="Yakovlev I."/>
            <person name="Garbelotto M."/>
            <person name="Martin F."/>
            <person name="Grigoriev I.V."/>
            <person name="Stenlid J."/>
        </authorList>
    </citation>
    <scope>NUCLEOTIDE SEQUENCE [LARGE SCALE GENOMIC DNA]</scope>
    <source>
        <strain evidence="2 3">TC 32-1</strain>
    </source>
</reference>
<accession>W4K2S4</accession>
<dbReference type="InParanoid" id="W4K2S4"/>
<evidence type="ECO:0000259" key="1">
    <source>
        <dbReference type="SMART" id="SM00731"/>
    </source>
</evidence>
<evidence type="ECO:0000313" key="3">
    <source>
        <dbReference type="Proteomes" id="UP000030671"/>
    </source>
</evidence>
<dbReference type="STRING" id="747525.W4K2S4"/>
<dbReference type="KEGG" id="hir:HETIRDRAFT_410566"/>
<dbReference type="AlphaFoldDB" id="W4K2S4"/>
<dbReference type="Pfam" id="PF10263">
    <property type="entry name" value="SprT-like"/>
    <property type="match status" value="1"/>
</dbReference>
<dbReference type="GO" id="GO:0006950">
    <property type="term" value="P:response to stress"/>
    <property type="evidence" value="ECO:0007669"/>
    <property type="project" value="UniProtKB-ARBA"/>
</dbReference>
<gene>
    <name evidence="2" type="ORF">HETIRDRAFT_410566</name>
</gene>
<keyword evidence="3" id="KW-1185">Reference proteome</keyword>
<dbReference type="Proteomes" id="UP000030671">
    <property type="component" value="Unassembled WGS sequence"/>
</dbReference>
<proteinExistence type="predicted"/>
<dbReference type="PANTHER" id="PTHR23099:SF0">
    <property type="entry name" value="GERM CELL NUCLEAR ACIDIC PROTEIN"/>
    <property type="match status" value="1"/>
</dbReference>
<organism evidence="2 3">
    <name type="scientific">Heterobasidion irregulare (strain TC 32-1)</name>
    <dbReference type="NCBI Taxonomy" id="747525"/>
    <lineage>
        <taxon>Eukaryota</taxon>
        <taxon>Fungi</taxon>
        <taxon>Dikarya</taxon>
        <taxon>Basidiomycota</taxon>
        <taxon>Agaricomycotina</taxon>
        <taxon>Agaricomycetes</taxon>
        <taxon>Russulales</taxon>
        <taxon>Bondarzewiaceae</taxon>
        <taxon>Heterobasidion</taxon>
        <taxon>Heterobasidion annosum species complex</taxon>
    </lineage>
</organism>
<dbReference type="PANTHER" id="PTHR23099">
    <property type="entry name" value="TRANSCRIPTIONAL REGULATOR"/>
    <property type="match status" value="1"/>
</dbReference>
<sequence length="183" mass="20518">MSSTRTCSKAGCRLARSSSKDGVHTTEIEMATKVLDSKERIRNTLSHEMCHLACWIINQEAKEGHGKVWKSWAARVMRKRDDIEISTRHDYEISYPYQWECADCAKTYGRFSKSIRPDEVLCGACKTGKLQPLFSVRATRTPKTKAGSNLAADKARDSPRTIAHVDSDVELLANTVGGLRIEE</sequence>
<protein>
    <recommendedName>
        <fullName evidence="1">SprT-like domain-containing protein</fullName>
    </recommendedName>
</protein>
<dbReference type="GO" id="GO:0005634">
    <property type="term" value="C:nucleus"/>
    <property type="evidence" value="ECO:0007669"/>
    <property type="project" value="TreeGrafter"/>
</dbReference>
<dbReference type="OrthoDB" id="20772at2759"/>
<dbReference type="GeneID" id="20672878"/>